<dbReference type="PROSITE" id="PS00211">
    <property type="entry name" value="ABC_TRANSPORTER_1"/>
    <property type="match status" value="1"/>
</dbReference>
<dbReference type="GO" id="GO:0015833">
    <property type="term" value="P:peptide transport"/>
    <property type="evidence" value="ECO:0007669"/>
    <property type="project" value="InterPro"/>
</dbReference>
<proteinExistence type="inferred from homology"/>
<dbReference type="GO" id="GO:0005524">
    <property type="term" value="F:ATP binding"/>
    <property type="evidence" value="ECO:0007669"/>
    <property type="project" value="UniProtKB-KW"/>
</dbReference>
<dbReference type="Pfam" id="PF00005">
    <property type="entry name" value="ABC_tran"/>
    <property type="match status" value="1"/>
</dbReference>
<dbReference type="InterPro" id="IPR017871">
    <property type="entry name" value="ABC_transporter-like_CS"/>
</dbReference>
<name>A0A5D8QFR6_9THEO</name>
<dbReference type="SUPFAM" id="SSF52540">
    <property type="entry name" value="P-loop containing nucleoside triphosphate hydrolases"/>
    <property type="match status" value="1"/>
</dbReference>
<evidence type="ECO:0000256" key="8">
    <source>
        <dbReference type="ARBA" id="ARBA00022967"/>
    </source>
</evidence>
<dbReference type="PROSITE" id="PS50893">
    <property type="entry name" value="ABC_TRANSPORTER_2"/>
    <property type="match status" value="1"/>
</dbReference>
<dbReference type="NCBIfam" id="TIGR01727">
    <property type="entry name" value="oligo_HPY"/>
    <property type="match status" value="1"/>
</dbReference>
<dbReference type="InterPro" id="IPR027417">
    <property type="entry name" value="P-loop_NTPase"/>
</dbReference>
<keyword evidence="8" id="KW-1278">Translocase</keyword>
<dbReference type="RefSeq" id="WP_149544885.1">
    <property type="nucleotide sequence ID" value="NZ_VTPS01000006.1"/>
</dbReference>
<evidence type="ECO:0000256" key="7">
    <source>
        <dbReference type="ARBA" id="ARBA00022840"/>
    </source>
</evidence>
<dbReference type="CDD" id="cd03257">
    <property type="entry name" value="ABC_NikE_OppD_transporters"/>
    <property type="match status" value="1"/>
</dbReference>
<comment type="subcellular location">
    <subcellularLocation>
        <location evidence="1">Cell membrane</location>
        <topology evidence="1">Peripheral membrane protein</topology>
    </subcellularLocation>
</comment>
<dbReference type="FunFam" id="3.40.50.300:FF:000016">
    <property type="entry name" value="Oligopeptide ABC transporter ATP-binding component"/>
    <property type="match status" value="1"/>
</dbReference>
<dbReference type="Gene3D" id="3.40.50.300">
    <property type="entry name" value="P-loop containing nucleotide triphosphate hydrolases"/>
    <property type="match status" value="1"/>
</dbReference>
<dbReference type="GO" id="GO:0005886">
    <property type="term" value="C:plasma membrane"/>
    <property type="evidence" value="ECO:0007669"/>
    <property type="project" value="UniProtKB-SubCell"/>
</dbReference>
<comment type="caution">
    <text evidence="11">The sequence shown here is derived from an EMBL/GenBank/DDBJ whole genome shotgun (WGS) entry which is preliminary data.</text>
</comment>
<evidence type="ECO:0000256" key="5">
    <source>
        <dbReference type="ARBA" id="ARBA00022519"/>
    </source>
</evidence>
<evidence type="ECO:0000256" key="2">
    <source>
        <dbReference type="ARBA" id="ARBA00005417"/>
    </source>
</evidence>
<dbReference type="AlphaFoldDB" id="A0A5D8QFR6"/>
<keyword evidence="3" id="KW-0813">Transport</keyword>
<gene>
    <name evidence="11" type="ORF">FWJ32_05020</name>
</gene>
<evidence type="ECO:0000256" key="1">
    <source>
        <dbReference type="ARBA" id="ARBA00004202"/>
    </source>
</evidence>
<keyword evidence="4" id="KW-1003">Cell membrane</keyword>
<evidence type="ECO:0000256" key="3">
    <source>
        <dbReference type="ARBA" id="ARBA00022448"/>
    </source>
</evidence>
<reference evidence="11 12" key="1">
    <citation type="submission" date="2019-08" db="EMBL/GenBank/DDBJ databases">
        <title>Calorimonas adulescens gen. nov., sp. nov., an anaerobic thermophilic bacterium from Sakhalin hot spring.</title>
        <authorList>
            <person name="Khomyakova M.A."/>
            <person name="Merkel A.Y."/>
            <person name="Novikov A."/>
            <person name="Bonch-Osmolovskaya E.A."/>
            <person name="Slobodkin A.I."/>
        </authorList>
    </citation>
    <scope>NUCLEOTIDE SEQUENCE [LARGE SCALE GENOMIC DNA]</scope>
    <source>
        <strain evidence="11 12">A05MB</strain>
    </source>
</reference>
<dbReference type="EMBL" id="VTPS01000006">
    <property type="protein sequence ID" value="TZE82373.1"/>
    <property type="molecule type" value="Genomic_DNA"/>
</dbReference>
<accession>A0A5D8QFR6</accession>
<sequence>MADDLLAVHDLRTYFYTEDGLVKAVDGVSFKIKKSEVVGIVGESGCGKSITAMSILKLIDPPGRIISGEVIFDGVNLIELKEDDIRKIRGASISVIFQEPMTSLNPVFTIGDQIEEAIMLHQGLDKVNARKKAIEMLKTVGIPRADEVVDEYPHELSGGMRQRAMIAMAISCNPKLLIADEPTTALDVTIQAQILELMRNLKNDLGSSVMLITHDLGVVAEMADYVIVMYAGKIVEEAEVVELFKNAKHPYTIGLLQSKPVIMRDEDRLNSIPGQVPNPLHMPSGCYFHPRCSHAMDICRESQPELKEVCEGHKAACWLYEGVI</sequence>
<evidence type="ECO:0000256" key="9">
    <source>
        <dbReference type="ARBA" id="ARBA00023136"/>
    </source>
</evidence>
<protein>
    <submittedName>
        <fullName evidence="11">ABC transporter ATP-binding protein</fullName>
    </submittedName>
</protein>
<evidence type="ECO:0000259" key="10">
    <source>
        <dbReference type="PROSITE" id="PS50893"/>
    </source>
</evidence>
<evidence type="ECO:0000313" key="11">
    <source>
        <dbReference type="EMBL" id="TZE82373.1"/>
    </source>
</evidence>
<dbReference type="SMART" id="SM00382">
    <property type="entry name" value="AAA"/>
    <property type="match status" value="1"/>
</dbReference>
<keyword evidence="5" id="KW-0997">Cell inner membrane</keyword>
<dbReference type="InterPro" id="IPR003439">
    <property type="entry name" value="ABC_transporter-like_ATP-bd"/>
</dbReference>
<dbReference type="Proteomes" id="UP000322976">
    <property type="component" value="Unassembled WGS sequence"/>
</dbReference>
<dbReference type="PANTHER" id="PTHR43297:SF14">
    <property type="entry name" value="ATPASE AAA-TYPE CORE DOMAIN-CONTAINING PROTEIN"/>
    <property type="match status" value="1"/>
</dbReference>
<keyword evidence="12" id="KW-1185">Reference proteome</keyword>
<keyword evidence="6" id="KW-0547">Nucleotide-binding</keyword>
<evidence type="ECO:0000256" key="6">
    <source>
        <dbReference type="ARBA" id="ARBA00022741"/>
    </source>
</evidence>
<keyword evidence="7 11" id="KW-0067">ATP-binding</keyword>
<dbReference type="InterPro" id="IPR050388">
    <property type="entry name" value="ABC_Ni/Peptide_Import"/>
</dbReference>
<keyword evidence="9" id="KW-0472">Membrane</keyword>
<dbReference type="PANTHER" id="PTHR43297">
    <property type="entry name" value="OLIGOPEPTIDE TRANSPORT ATP-BINDING PROTEIN APPD"/>
    <property type="match status" value="1"/>
</dbReference>
<evidence type="ECO:0000313" key="12">
    <source>
        <dbReference type="Proteomes" id="UP000322976"/>
    </source>
</evidence>
<feature type="domain" description="ABC transporter" evidence="10">
    <location>
        <begin position="6"/>
        <end position="256"/>
    </location>
</feature>
<dbReference type="InterPro" id="IPR003593">
    <property type="entry name" value="AAA+_ATPase"/>
</dbReference>
<dbReference type="InterPro" id="IPR013563">
    <property type="entry name" value="Oligopep_ABC_C"/>
</dbReference>
<dbReference type="Pfam" id="PF08352">
    <property type="entry name" value="oligo_HPY"/>
    <property type="match status" value="1"/>
</dbReference>
<organism evidence="11 12">
    <name type="scientific">Calorimonas adulescens</name>
    <dbReference type="NCBI Taxonomy" id="2606906"/>
    <lineage>
        <taxon>Bacteria</taxon>
        <taxon>Bacillati</taxon>
        <taxon>Bacillota</taxon>
        <taxon>Clostridia</taxon>
        <taxon>Thermoanaerobacterales</taxon>
        <taxon>Thermoanaerobacteraceae</taxon>
        <taxon>Calorimonas</taxon>
    </lineage>
</organism>
<dbReference type="GO" id="GO:0016887">
    <property type="term" value="F:ATP hydrolysis activity"/>
    <property type="evidence" value="ECO:0007669"/>
    <property type="project" value="InterPro"/>
</dbReference>
<comment type="similarity">
    <text evidence="2">Belongs to the ABC transporter superfamily.</text>
</comment>
<evidence type="ECO:0000256" key="4">
    <source>
        <dbReference type="ARBA" id="ARBA00022475"/>
    </source>
</evidence>